<feature type="signal peptide" evidence="1">
    <location>
        <begin position="1"/>
        <end position="34"/>
    </location>
</feature>
<proteinExistence type="predicted"/>
<reference evidence="2" key="1">
    <citation type="submission" date="2021-02" db="EMBL/GenBank/DDBJ databases">
        <authorList>
            <person name="Palmer J.M."/>
        </authorList>
    </citation>
    <scope>NUCLEOTIDE SEQUENCE</scope>
    <source>
        <strain evidence="2">SCRP734</strain>
    </source>
</reference>
<dbReference type="EMBL" id="JAGDFM010000018">
    <property type="protein sequence ID" value="KAG7391713.1"/>
    <property type="molecule type" value="Genomic_DNA"/>
</dbReference>
<dbReference type="AlphaFoldDB" id="A0A8T1WID0"/>
<dbReference type="OrthoDB" id="167531at2759"/>
<evidence type="ECO:0000256" key="1">
    <source>
        <dbReference type="SAM" id="SignalP"/>
    </source>
</evidence>
<keyword evidence="3" id="KW-1185">Reference proteome</keyword>
<accession>A0A8T1WID0</accession>
<comment type="caution">
    <text evidence="2">The sequence shown here is derived from an EMBL/GenBank/DDBJ whole genome shotgun (WGS) entry which is preliminary data.</text>
</comment>
<evidence type="ECO:0000313" key="2">
    <source>
        <dbReference type="EMBL" id="KAG7391713.1"/>
    </source>
</evidence>
<sequence>MAKASRGNKPKLRSFLAARRLFAAFCVWQTACLCTQPSTLALVAPNELLGTCLDEAWAASIAKNLSISATDRDSSGTLVNPYLHGALSSPRFRVDDKRTARARGELFQSGCMPSDSVFYGVGARVDDNGQIIHAGRVNGTLVMEIDTWSSHSLSSMLVAILAQESVRAALFVEFPILPTS</sequence>
<gene>
    <name evidence="2" type="ORF">PHYPSEUDO_003788</name>
</gene>
<organism evidence="2 3">
    <name type="scientific">Phytophthora pseudosyringae</name>
    <dbReference type="NCBI Taxonomy" id="221518"/>
    <lineage>
        <taxon>Eukaryota</taxon>
        <taxon>Sar</taxon>
        <taxon>Stramenopiles</taxon>
        <taxon>Oomycota</taxon>
        <taxon>Peronosporomycetes</taxon>
        <taxon>Peronosporales</taxon>
        <taxon>Peronosporaceae</taxon>
        <taxon>Phytophthora</taxon>
    </lineage>
</organism>
<evidence type="ECO:0000313" key="3">
    <source>
        <dbReference type="Proteomes" id="UP000694044"/>
    </source>
</evidence>
<protein>
    <submittedName>
        <fullName evidence="2">Uncharacterized protein</fullName>
    </submittedName>
</protein>
<dbReference type="Proteomes" id="UP000694044">
    <property type="component" value="Unassembled WGS sequence"/>
</dbReference>
<keyword evidence="1" id="KW-0732">Signal</keyword>
<feature type="chain" id="PRO_5035776984" evidence="1">
    <location>
        <begin position="35"/>
        <end position="180"/>
    </location>
</feature>
<name>A0A8T1WID0_9STRA</name>